<feature type="binding site" evidence="3">
    <location>
        <position position="54"/>
    </location>
    <ligand>
        <name>ATP</name>
        <dbReference type="ChEBI" id="CHEBI:30616"/>
    </ligand>
</feature>
<dbReference type="GO" id="GO:0005737">
    <property type="term" value="C:cytoplasm"/>
    <property type="evidence" value="ECO:0007669"/>
    <property type="project" value="TreeGrafter"/>
</dbReference>
<keyword evidence="8" id="KW-1185">Reference proteome</keyword>
<keyword evidence="7" id="KW-0418">Kinase</keyword>
<dbReference type="GO" id="GO:0005524">
    <property type="term" value="F:ATP binding"/>
    <property type="evidence" value="ECO:0007669"/>
    <property type="project" value="UniProtKB-UniRule"/>
</dbReference>
<dbReference type="InterPro" id="IPR017441">
    <property type="entry name" value="Protein_kinase_ATP_BS"/>
</dbReference>
<accession>A0A137NTY6</accession>
<name>A0A137NTY6_CONC2</name>
<dbReference type="OrthoDB" id="68483at2759"/>
<dbReference type="GO" id="GO:0035556">
    <property type="term" value="P:intracellular signal transduction"/>
    <property type="evidence" value="ECO:0007669"/>
    <property type="project" value="TreeGrafter"/>
</dbReference>
<feature type="domain" description="Protein kinase" evidence="6">
    <location>
        <begin position="25"/>
        <end position="300"/>
    </location>
</feature>
<dbReference type="PROSITE" id="PS50011">
    <property type="entry name" value="PROTEIN_KINASE_DOM"/>
    <property type="match status" value="1"/>
</dbReference>
<dbReference type="EMBL" id="KQ964755">
    <property type="protein sequence ID" value="KXN66202.1"/>
    <property type="molecule type" value="Genomic_DNA"/>
</dbReference>
<dbReference type="SUPFAM" id="SSF56112">
    <property type="entry name" value="Protein kinase-like (PK-like)"/>
    <property type="match status" value="1"/>
</dbReference>
<dbReference type="PANTHER" id="PTHR24346:SF77">
    <property type="entry name" value="SERINE THREONINE PROTEIN KINASE"/>
    <property type="match status" value="1"/>
</dbReference>
<dbReference type="OMA" id="MACGPCM"/>
<evidence type="ECO:0000256" key="1">
    <source>
        <dbReference type="ARBA" id="ARBA00022741"/>
    </source>
</evidence>
<evidence type="ECO:0000256" key="2">
    <source>
        <dbReference type="ARBA" id="ARBA00022840"/>
    </source>
</evidence>
<dbReference type="PROSITE" id="PS00108">
    <property type="entry name" value="PROTEIN_KINASE_ST"/>
    <property type="match status" value="1"/>
</dbReference>
<sequence length="403" mass="45052">MVLIKETLDASIIETESGEIRLNQYQIHDVIGSGSFGTVSLAIDVDTNKKYAIKEFSKSRLRKKNQSNLLRGVGRSASRGRGGMFNIRAAPVLKKLDHPNVVKLFEVLDNPNDDMLYMVFEICEKGPILNVSITEKFKFLSEEESKKLFRQILLGVEYLHENGIAHRDIKPDNLLVSNDGIIKIVDFGVSEMFDKQNDTIKSTAGSPAFMAPELGRESTAGLSLQAADIWAMGVTLFAMSFGFLPFQGENIIDLKENIQSKPVVIPDSCSEELKDLLEKLLDKDPNTRIHIDNMRVHPWITSNGKDPLPDIEENCQKLVLEITDQDVHSAIRQYGAVFKVVHAVYKFKQLRAKSKSRDRSNESSPANSPSDSELKLPVLDIPQVSSPLSTAIDLQEEPESEKK</sequence>
<dbReference type="Proteomes" id="UP000070444">
    <property type="component" value="Unassembled WGS sequence"/>
</dbReference>
<dbReference type="PROSITE" id="PS00107">
    <property type="entry name" value="PROTEIN_KINASE_ATP"/>
    <property type="match status" value="1"/>
</dbReference>
<dbReference type="AlphaFoldDB" id="A0A137NTY6"/>
<evidence type="ECO:0000256" key="5">
    <source>
        <dbReference type="SAM" id="MobiDB-lite"/>
    </source>
</evidence>
<dbReference type="Pfam" id="PF00069">
    <property type="entry name" value="Pkinase"/>
    <property type="match status" value="1"/>
</dbReference>
<dbReference type="InterPro" id="IPR011009">
    <property type="entry name" value="Kinase-like_dom_sf"/>
</dbReference>
<keyword evidence="4" id="KW-0723">Serine/threonine-protein kinase</keyword>
<gene>
    <name evidence="7" type="ORF">CONCODRAFT_12010</name>
</gene>
<proteinExistence type="inferred from homology"/>
<feature type="compositionally biased region" description="Polar residues" evidence="5">
    <location>
        <begin position="362"/>
        <end position="371"/>
    </location>
</feature>
<dbReference type="CDD" id="cd14008">
    <property type="entry name" value="STKc_LKB1_CaMKK"/>
    <property type="match status" value="1"/>
</dbReference>
<dbReference type="STRING" id="796925.A0A137NTY6"/>
<dbReference type="GO" id="GO:0004674">
    <property type="term" value="F:protein serine/threonine kinase activity"/>
    <property type="evidence" value="ECO:0007669"/>
    <property type="project" value="UniProtKB-KW"/>
</dbReference>
<dbReference type="InterPro" id="IPR000719">
    <property type="entry name" value="Prot_kinase_dom"/>
</dbReference>
<dbReference type="Gene3D" id="1.10.510.10">
    <property type="entry name" value="Transferase(Phosphotransferase) domain 1"/>
    <property type="match status" value="1"/>
</dbReference>
<dbReference type="PANTHER" id="PTHR24346">
    <property type="entry name" value="MAP/MICROTUBULE AFFINITY-REGULATING KINASE"/>
    <property type="match status" value="1"/>
</dbReference>
<comment type="similarity">
    <text evidence="4">Belongs to the protein kinase superfamily.</text>
</comment>
<evidence type="ECO:0000256" key="4">
    <source>
        <dbReference type="RuleBase" id="RU000304"/>
    </source>
</evidence>
<dbReference type="SMART" id="SM00220">
    <property type="entry name" value="S_TKc"/>
    <property type="match status" value="1"/>
</dbReference>
<protein>
    <submittedName>
        <fullName evidence="7">Pkinase-domain-containing protein</fullName>
    </submittedName>
</protein>
<feature type="region of interest" description="Disordered" evidence="5">
    <location>
        <begin position="352"/>
        <end position="379"/>
    </location>
</feature>
<keyword evidence="1 3" id="KW-0547">Nucleotide-binding</keyword>
<evidence type="ECO:0000256" key="3">
    <source>
        <dbReference type="PROSITE-ProRule" id="PRU10141"/>
    </source>
</evidence>
<reference evidence="7 8" key="1">
    <citation type="journal article" date="2015" name="Genome Biol. Evol.">
        <title>Phylogenomic analyses indicate that early fungi evolved digesting cell walls of algal ancestors of land plants.</title>
        <authorList>
            <person name="Chang Y."/>
            <person name="Wang S."/>
            <person name="Sekimoto S."/>
            <person name="Aerts A.L."/>
            <person name="Choi C."/>
            <person name="Clum A."/>
            <person name="LaButti K.M."/>
            <person name="Lindquist E.A."/>
            <person name="Yee Ngan C."/>
            <person name="Ohm R.A."/>
            <person name="Salamov A.A."/>
            <person name="Grigoriev I.V."/>
            <person name="Spatafora J.W."/>
            <person name="Berbee M.L."/>
        </authorList>
    </citation>
    <scope>NUCLEOTIDE SEQUENCE [LARGE SCALE GENOMIC DNA]</scope>
    <source>
        <strain evidence="7 8">NRRL 28638</strain>
    </source>
</reference>
<keyword evidence="2 3" id="KW-0067">ATP-binding</keyword>
<evidence type="ECO:0000313" key="7">
    <source>
        <dbReference type="EMBL" id="KXN66202.1"/>
    </source>
</evidence>
<evidence type="ECO:0000313" key="8">
    <source>
        <dbReference type="Proteomes" id="UP000070444"/>
    </source>
</evidence>
<dbReference type="InterPro" id="IPR008271">
    <property type="entry name" value="Ser/Thr_kinase_AS"/>
</dbReference>
<organism evidence="7 8">
    <name type="scientific">Conidiobolus coronatus (strain ATCC 28846 / CBS 209.66 / NRRL 28638)</name>
    <name type="common">Delacroixia coronata</name>
    <dbReference type="NCBI Taxonomy" id="796925"/>
    <lineage>
        <taxon>Eukaryota</taxon>
        <taxon>Fungi</taxon>
        <taxon>Fungi incertae sedis</taxon>
        <taxon>Zoopagomycota</taxon>
        <taxon>Entomophthoromycotina</taxon>
        <taxon>Entomophthoromycetes</taxon>
        <taxon>Entomophthorales</taxon>
        <taxon>Ancylistaceae</taxon>
        <taxon>Conidiobolus</taxon>
    </lineage>
</organism>
<evidence type="ECO:0000259" key="6">
    <source>
        <dbReference type="PROSITE" id="PS50011"/>
    </source>
</evidence>
<keyword evidence="7" id="KW-0808">Transferase</keyword>
<dbReference type="FunFam" id="1.10.510.10:FF:000571">
    <property type="entry name" value="Maternal embryonic leucine zipper kinase"/>
    <property type="match status" value="1"/>
</dbReference>